<evidence type="ECO:0000313" key="3">
    <source>
        <dbReference type="Proteomes" id="UP000266673"/>
    </source>
</evidence>
<name>A0A397TR43_9GLOM</name>
<sequence length="72" mass="7796">MKLESKGSCYLSGEGIGGCYYNGIGVKKAAEMARFTNMELELKGQKKLIIIGLVLVNVSLEFVVQSIVIVTI</sequence>
<dbReference type="AlphaFoldDB" id="A0A397TR43"/>
<keyword evidence="3" id="KW-1185">Reference proteome</keyword>
<organism evidence="2 3">
    <name type="scientific">Gigaspora rosea</name>
    <dbReference type="NCBI Taxonomy" id="44941"/>
    <lineage>
        <taxon>Eukaryota</taxon>
        <taxon>Fungi</taxon>
        <taxon>Fungi incertae sedis</taxon>
        <taxon>Mucoromycota</taxon>
        <taxon>Glomeromycotina</taxon>
        <taxon>Glomeromycetes</taxon>
        <taxon>Diversisporales</taxon>
        <taxon>Gigasporaceae</taxon>
        <taxon>Gigaspora</taxon>
    </lineage>
</organism>
<dbReference type="EMBL" id="QKWP01003834">
    <property type="protein sequence ID" value="RIB00652.1"/>
    <property type="molecule type" value="Genomic_DNA"/>
</dbReference>
<comment type="caution">
    <text evidence="2">The sequence shown here is derived from an EMBL/GenBank/DDBJ whole genome shotgun (WGS) entry which is preliminary data.</text>
</comment>
<keyword evidence="1" id="KW-0812">Transmembrane</keyword>
<gene>
    <name evidence="2" type="ORF">C2G38_2233531</name>
</gene>
<feature type="transmembrane region" description="Helical" evidence="1">
    <location>
        <begin position="48"/>
        <end position="70"/>
    </location>
</feature>
<reference evidence="2 3" key="1">
    <citation type="submission" date="2018-06" db="EMBL/GenBank/DDBJ databases">
        <title>Comparative genomics reveals the genomic features of Rhizophagus irregularis, R. cerebriforme, R. diaphanum and Gigaspora rosea, and their symbiotic lifestyle signature.</title>
        <authorList>
            <person name="Morin E."/>
            <person name="San Clemente H."/>
            <person name="Chen E.C.H."/>
            <person name="De La Providencia I."/>
            <person name="Hainaut M."/>
            <person name="Kuo A."/>
            <person name="Kohler A."/>
            <person name="Murat C."/>
            <person name="Tang N."/>
            <person name="Roy S."/>
            <person name="Loubradou J."/>
            <person name="Henrissat B."/>
            <person name="Grigoriev I.V."/>
            <person name="Corradi N."/>
            <person name="Roux C."/>
            <person name="Martin F.M."/>
        </authorList>
    </citation>
    <scope>NUCLEOTIDE SEQUENCE [LARGE SCALE GENOMIC DNA]</scope>
    <source>
        <strain evidence="2 3">DAOM 194757</strain>
    </source>
</reference>
<keyword evidence="1" id="KW-0472">Membrane</keyword>
<evidence type="ECO:0000256" key="1">
    <source>
        <dbReference type="SAM" id="Phobius"/>
    </source>
</evidence>
<protein>
    <submittedName>
        <fullName evidence="2">Uncharacterized protein</fullName>
    </submittedName>
</protein>
<dbReference type="Proteomes" id="UP000266673">
    <property type="component" value="Unassembled WGS sequence"/>
</dbReference>
<proteinExistence type="predicted"/>
<evidence type="ECO:0000313" key="2">
    <source>
        <dbReference type="EMBL" id="RIB00652.1"/>
    </source>
</evidence>
<keyword evidence="1" id="KW-1133">Transmembrane helix</keyword>
<accession>A0A397TR43</accession>